<evidence type="ECO:0000313" key="2">
    <source>
        <dbReference type="Proteomes" id="UP001589628"/>
    </source>
</evidence>
<protein>
    <recommendedName>
        <fullName evidence="3">AbiJ N-terminal domain-containing protein</fullName>
    </recommendedName>
</protein>
<gene>
    <name evidence="1" type="ORF">ACFFLH_12585</name>
</gene>
<proteinExistence type="predicted"/>
<keyword evidence="2" id="KW-1185">Reference proteome</keyword>
<comment type="caution">
    <text evidence="1">The sequence shown here is derived from an EMBL/GenBank/DDBJ whole genome shotgun (WGS) entry which is preliminary data.</text>
</comment>
<sequence>MKIGAAGLMKIAEMICGDDPFRSFPYRSSSYLTRFFVDLDLDYVHDGSTRRVWVNDVLKELNERKALQENMPSSEMKKVIEYLLHPDHFLFNENVDREKSIQAVETCLKTYELTVAQQSNGVVKLCPAHGQFVSSSHEEVPTEQLISFKPSVFNVPKKSQNEKLISVMMPFNASFADTYEAIKRVAEYMKLECLRADDIWDNSTFMQDIFDLIFCAKVIVVDFTGRNPNVMYETGIAHTLGKTVIPITQSLDDIPSDLGHHRALKYLPNGQGYRDLSNELYKRLKVIYKIEM</sequence>
<reference evidence="1 2" key="1">
    <citation type="submission" date="2024-09" db="EMBL/GenBank/DDBJ databases">
        <authorList>
            <person name="Sun Q."/>
            <person name="Mori K."/>
        </authorList>
    </citation>
    <scope>NUCLEOTIDE SEQUENCE [LARGE SCALE GENOMIC DNA]</scope>
    <source>
        <strain evidence="1 2">ATCC 51285</strain>
    </source>
</reference>
<name>A0ABV5ZF53_9GAMM</name>
<dbReference type="RefSeq" id="WP_027314163.1">
    <property type="nucleotide sequence ID" value="NZ_JBHLZN010000004.1"/>
</dbReference>
<dbReference type="Proteomes" id="UP001589628">
    <property type="component" value="Unassembled WGS sequence"/>
</dbReference>
<evidence type="ECO:0008006" key="3">
    <source>
        <dbReference type="Google" id="ProtNLM"/>
    </source>
</evidence>
<dbReference type="EMBL" id="JBHLZN010000004">
    <property type="protein sequence ID" value="MFB9887248.1"/>
    <property type="molecule type" value="Genomic_DNA"/>
</dbReference>
<organism evidence="1 2">
    <name type="scientific">Balneatrix alpica</name>
    <dbReference type="NCBI Taxonomy" id="75684"/>
    <lineage>
        <taxon>Bacteria</taxon>
        <taxon>Pseudomonadati</taxon>
        <taxon>Pseudomonadota</taxon>
        <taxon>Gammaproteobacteria</taxon>
        <taxon>Oceanospirillales</taxon>
        <taxon>Balneatrichaceae</taxon>
        <taxon>Balneatrix</taxon>
    </lineage>
</organism>
<accession>A0ABV5ZF53</accession>
<evidence type="ECO:0000313" key="1">
    <source>
        <dbReference type="EMBL" id="MFB9887248.1"/>
    </source>
</evidence>